<keyword evidence="3 12" id="KW-0812">Transmembrane</keyword>
<keyword evidence="10" id="KW-0393">Immunoglobulin domain</keyword>
<dbReference type="AlphaFoldDB" id="A0A8C4XDV2"/>
<keyword evidence="2" id="KW-1003">Cell membrane</keyword>
<dbReference type="Pfam" id="PF07686">
    <property type="entry name" value="V-set"/>
    <property type="match status" value="2"/>
</dbReference>
<evidence type="ECO:0000256" key="9">
    <source>
        <dbReference type="ARBA" id="ARBA00023180"/>
    </source>
</evidence>
<evidence type="ECO:0000256" key="6">
    <source>
        <dbReference type="ARBA" id="ARBA00023136"/>
    </source>
</evidence>
<evidence type="ECO:0000256" key="7">
    <source>
        <dbReference type="ARBA" id="ARBA00023157"/>
    </source>
</evidence>
<organism evidence="15 16">
    <name type="scientific">Erpetoichthys calabaricus</name>
    <name type="common">Rope fish</name>
    <name type="synonym">Calamoichthys calabaricus</name>
    <dbReference type="NCBI Taxonomy" id="27687"/>
    <lineage>
        <taxon>Eukaryota</taxon>
        <taxon>Metazoa</taxon>
        <taxon>Chordata</taxon>
        <taxon>Craniata</taxon>
        <taxon>Vertebrata</taxon>
        <taxon>Euteleostomi</taxon>
        <taxon>Actinopterygii</taxon>
        <taxon>Polypteriformes</taxon>
        <taxon>Polypteridae</taxon>
        <taxon>Erpetoichthys</taxon>
    </lineage>
</organism>
<dbReference type="GO" id="GO:0006955">
    <property type="term" value="P:immune response"/>
    <property type="evidence" value="ECO:0007669"/>
    <property type="project" value="TreeGrafter"/>
</dbReference>
<proteinExistence type="predicted"/>
<feature type="domain" description="Ig-like" evidence="14">
    <location>
        <begin position="16"/>
        <end position="113"/>
    </location>
</feature>
<dbReference type="PROSITE" id="PS50835">
    <property type="entry name" value="IG_LIKE"/>
    <property type="match status" value="2"/>
</dbReference>
<dbReference type="GO" id="GO:0009897">
    <property type="term" value="C:external side of plasma membrane"/>
    <property type="evidence" value="ECO:0007669"/>
    <property type="project" value="TreeGrafter"/>
</dbReference>
<evidence type="ECO:0000256" key="1">
    <source>
        <dbReference type="ARBA" id="ARBA00004251"/>
    </source>
</evidence>
<dbReference type="InterPro" id="IPR007110">
    <property type="entry name" value="Ig-like_dom"/>
</dbReference>
<evidence type="ECO:0000256" key="5">
    <source>
        <dbReference type="ARBA" id="ARBA00022989"/>
    </source>
</evidence>
<feature type="signal peptide" evidence="13">
    <location>
        <begin position="1"/>
        <end position="20"/>
    </location>
</feature>
<dbReference type="InterPro" id="IPR051713">
    <property type="entry name" value="T-cell_Activation_Regulation"/>
</dbReference>
<keyword evidence="7" id="KW-1015">Disulfide bond</keyword>
<dbReference type="InterPro" id="IPR013106">
    <property type="entry name" value="Ig_V-set"/>
</dbReference>
<feature type="chain" id="PRO_5034342578" evidence="13">
    <location>
        <begin position="21"/>
        <end position="428"/>
    </location>
</feature>
<dbReference type="PANTHER" id="PTHR25466">
    <property type="entry name" value="T-LYMPHOCYTE ACTIVATION ANTIGEN"/>
    <property type="match status" value="1"/>
</dbReference>
<dbReference type="SUPFAM" id="SSF48726">
    <property type="entry name" value="Immunoglobulin"/>
    <property type="match status" value="3"/>
</dbReference>
<evidence type="ECO:0000256" key="2">
    <source>
        <dbReference type="ARBA" id="ARBA00022475"/>
    </source>
</evidence>
<dbReference type="InterPro" id="IPR013783">
    <property type="entry name" value="Ig-like_fold"/>
</dbReference>
<dbReference type="GeneTree" id="ENSGT00940000161590"/>
<dbReference type="GO" id="GO:0042102">
    <property type="term" value="P:positive regulation of T cell proliferation"/>
    <property type="evidence" value="ECO:0007669"/>
    <property type="project" value="TreeGrafter"/>
</dbReference>
<dbReference type="GO" id="GO:0031295">
    <property type="term" value="P:T cell costimulation"/>
    <property type="evidence" value="ECO:0007669"/>
    <property type="project" value="TreeGrafter"/>
</dbReference>
<name>A0A8C4XDV2_ERPCA</name>
<accession>A0A8C4XDV2</accession>
<reference evidence="15" key="2">
    <citation type="submission" date="2025-09" db="UniProtKB">
        <authorList>
            <consortium name="Ensembl"/>
        </authorList>
    </citation>
    <scope>IDENTIFICATION</scope>
</reference>
<feature type="domain" description="Ig-like" evidence="14">
    <location>
        <begin position="145"/>
        <end position="242"/>
    </location>
</feature>
<keyword evidence="6 12" id="KW-0472">Membrane</keyword>
<feature type="region of interest" description="Disordered" evidence="11">
    <location>
        <begin position="401"/>
        <end position="428"/>
    </location>
</feature>
<dbReference type="InterPro" id="IPR003599">
    <property type="entry name" value="Ig_sub"/>
</dbReference>
<dbReference type="Pfam" id="PF22705">
    <property type="entry name" value="C2-set_3"/>
    <property type="match status" value="1"/>
</dbReference>
<evidence type="ECO:0000313" key="16">
    <source>
        <dbReference type="Proteomes" id="UP000694620"/>
    </source>
</evidence>
<evidence type="ECO:0000256" key="3">
    <source>
        <dbReference type="ARBA" id="ARBA00022692"/>
    </source>
</evidence>
<dbReference type="Gene3D" id="2.60.40.10">
    <property type="entry name" value="Immunoglobulins"/>
    <property type="match status" value="3"/>
</dbReference>
<dbReference type="FunFam" id="2.60.40.10:FF:000142">
    <property type="entry name" value="V-set domain-containing T-cell activation inhibitor 1"/>
    <property type="match status" value="2"/>
</dbReference>
<keyword evidence="5 12" id="KW-1133">Transmembrane helix</keyword>
<dbReference type="SMART" id="SM00409">
    <property type="entry name" value="IG"/>
    <property type="match status" value="2"/>
</dbReference>
<dbReference type="GO" id="GO:0007166">
    <property type="term" value="P:cell surface receptor signaling pathway"/>
    <property type="evidence" value="ECO:0007669"/>
    <property type="project" value="TreeGrafter"/>
</dbReference>
<evidence type="ECO:0000256" key="8">
    <source>
        <dbReference type="ARBA" id="ARBA00023170"/>
    </source>
</evidence>
<evidence type="ECO:0000313" key="15">
    <source>
        <dbReference type="Ensembl" id="ENSECRP00000023646.1"/>
    </source>
</evidence>
<evidence type="ECO:0000259" key="14">
    <source>
        <dbReference type="PROSITE" id="PS50835"/>
    </source>
</evidence>
<evidence type="ECO:0000256" key="4">
    <source>
        <dbReference type="ARBA" id="ARBA00022729"/>
    </source>
</evidence>
<keyword evidence="9" id="KW-0325">Glycoprotein</keyword>
<sequence>MAHIWRTLSFFVFLLPAVHVQDNKYLTAIIGETVQILCSLNTTESLKTENISVEWATSEGLIIHSFVKGVDNLSNQAPQFEGRTQLFRHELSRGNFSLRLSNVSVADEGEFVCSYYDGVPTNGSRVLHHQYLHVESDNCLTAIIGETVQIPCTLNTEESLKTENISVEWATSEGLIIHSFVKGVDNLSNQAPQFEGRPQLFRHELSRGNFSLRLSNVSVTDVGKFVCSYYDEVSTTGSRVLSMQCLQVADHYSDPVCEPTSPAKFTCTSTGGFPKPKVHWSVNKELLKDSSQVDTTLSTDSRGRYSVTSILTMNVTGKISVSFTIENKSLRETRTSPETEHLVTIKKPSYNYTGLVIGLSVLGIVLFIALTVKARVTIWRRMMMMKKKKNVTQFVQKEDNDHQVPLKQGPNAEQWESETLVVNAKEEG</sequence>
<evidence type="ECO:0000256" key="11">
    <source>
        <dbReference type="SAM" id="MobiDB-lite"/>
    </source>
</evidence>
<evidence type="ECO:0000256" key="12">
    <source>
        <dbReference type="SAM" id="Phobius"/>
    </source>
</evidence>
<evidence type="ECO:0000256" key="10">
    <source>
        <dbReference type="ARBA" id="ARBA00023319"/>
    </source>
</evidence>
<protein>
    <submittedName>
        <fullName evidence="15">CD276 antigen homolog</fullName>
    </submittedName>
</protein>
<dbReference type="InterPro" id="IPR036179">
    <property type="entry name" value="Ig-like_dom_sf"/>
</dbReference>
<reference evidence="15" key="1">
    <citation type="submission" date="2025-08" db="UniProtKB">
        <authorList>
            <consortium name="Ensembl"/>
        </authorList>
    </citation>
    <scope>IDENTIFICATION</scope>
</reference>
<dbReference type="GO" id="GO:0071222">
    <property type="term" value="P:cellular response to lipopolysaccharide"/>
    <property type="evidence" value="ECO:0007669"/>
    <property type="project" value="TreeGrafter"/>
</dbReference>
<dbReference type="GO" id="GO:0042130">
    <property type="term" value="P:negative regulation of T cell proliferation"/>
    <property type="evidence" value="ECO:0007669"/>
    <property type="project" value="TreeGrafter"/>
</dbReference>
<keyword evidence="16" id="KW-1185">Reference proteome</keyword>
<keyword evidence="8" id="KW-0675">Receptor</keyword>
<dbReference type="Ensembl" id="ENSECRT00000024161.1">
    <property type="protein sequence ID" value="ENSECRP00000023646.1"/>
    <property type="gene ID" value="ENSECRG00000016012.1"/>
</dbReference>
<comment type="subcellular location">
    <subcellularLocation>
        <location evidence="1">Cell membrane</location>
        <topology evidence="1">Single-pass type I membrane protein</topology>
    </subcellularLocation>
</comment>
<feature type="transmembrane region" description="Helical" evidence="12">
    <location>
        <begin position="352"/>
        <end position="378"/>
    </location>
</feature>
<dbReference type="PANTHER" id="PTHR25466:SF14">
    <property type="entry name" value="BUTYROPHILIN SUBFAMILY 2 MEMBER A2-LIKE-RELATED"/>
    <property type="match status" value="1"/>
</dbReference>
<keyword evidence="4 13" id="KW-0732">Signal</keyword>
<evidence type="ECO:0000256" key="13">
    <source>
        <dbReference type="SAM" id="SignalP"/>
    </source>
</evidence>
<dbReference type="InterPro" id="IPR053896">
    <property type="entry name" value="BTN3A2-like_Ig-C"/>
</dbReference>
<dbReference type="Proteomes" id="UP000694620">
    <property type="component" value="Unassembled WGS sequence"/>
</dbReference>